<sequence length="49" mass="5458">MPAQAKRTYVVPASRVIHNAGPMRIEQRCGAIVVLADYPTDYLDDLSVR</sequence>
<evidence type="ECO:0000313" key="2">
    <source>
        <dbReference type="Proteomes" id="UP000543419"/>
    </source>
</evidence>
<keyword evidence="2" id="KW-1185">Reference proteome</keyword>
<reference evidence="1 2" key="1">
    <citation type="submission" date="2020-02" db="EMBL/GenBank/DDBJ databases">
        <title>Characterization of phylogenetic diversity of novel bifidobacterial species isolated in Czech ZOOs.</title>
        <authorList>
            <person name="Lugli G.A."/>
            <person name="Vera N.B."/>
            <person name="Ventura M."/>
        </authorList>
    </citation>
    <scope>NUCLEOTIDE SEQUENCE [LARGE SCALE GENOMIC DNA]</scope>
    <source>
        <strain evidence="1 2">DSM 109959</strain>
    </source>
</reference>
<name>A0A7Y0HW99_9BIFI</name>
<proteinExistence type="predicted"/>
<accession>A0A7Y0HW99</accession>
<evidence type="ECO:0000313" key="1">
    <source>
        <dbReference type="EMBL" id="NMM97082.1"/>
    </source>
</evidence>
<dbReference type="AlphaFoldDB" id="A0A7Y0HW99"/>
<dbReference type="Proteomes" id="UP000543419">
    <property type="component" value="Unassembled WGS sequence"/>
</dbReference>
<protein>
    <submittedName>
        <fullName evidence="1">Uncharacterized protein</fullName>
    </submittedName>
</protein>
<dbReference type="EMBL" id="JAAIIG010000001">
    <property type="protein sequence ID" value="NMM97082.1"/>
    <property type="molecule type" value="Genomic_DNA"/>
</dbReference>
<comment type="caution">
    <text evidence="1">The sequence shown here is derived from an EMBL/GenBank/DDBJ whole genome shotgun (WGS) entry which is preliminary data.</text>
</comment>
<gene>
    <name evidence="1" type="ORF">G1C97_0031</name>
</gene>
<organism evidence="1 2">
    <name type="scientific">Bifidobacterium olomucense</name>
    <dbReference type="NCBI Taxonomy" id="2675324"/>
    <lineage>
        <taxon>Bacteria</taxon>
        <taxon>Bacillati</taxon>
        <taxon>Actinomycetota</taxon>
        <taxon>Actinomycetes</taxon>
        <taxon>Bifidobacteriales</taxon>
        <taxon>Bifidobacteriaceae</taxon>
        <taxon>Bifidobacterium</taxon>
    </lineage>
</organism>